<keyword evidence="6" id="KW-1185">Reference proteome</keyword>
<dbReference type="GO" id="GO:0004833">
    <property type="term" value="F:L-tryptophan 2,3-dioxygenase activity"/>
    <property type="evidence" value="ECO:0007669"/>
    <property type="project" value="TreeGrafter"/>
</dbReference>
<dbReference type="GO" id="GO:0005737">
    <property type="term" value="C:cytoplasm"/>
    <property type="evidence" value="ECO:0007669"/>
    <property type="project" value="TreeGrafter"/>
</dbReference>
<feature type="binding site" description="proximal binding residue" evidence="4">
    <location>
        <position position="335"/>
    </location>
    <ligand>
        <name>heme b</name>
        <dbReference type="ChEBI" id="CHEBI:60344"/>
    </ligand>
    <ligandPart>
        <name>Fe</name>
        <dbReference type="ChEBI" id="CHEBI:18248"/>
    </ligandPart>
</feature>
<sequence>MIKDLVKKVLARFRVSKELGFLLECDLSELPKYYQPWIDLCSSMVQLIEDQSVRRAVSRMPELTTDHLITYEDWRLAHLLLTTITSAYIWSEAVGNETLVIPRNLCAPLMVVSERLGIQPIVCHASVCLANWNLIDSSEPFSPDNLQLNAFIFLESRGNHWFFLVTAQIEKDFAPCIYNIIRAVYLKNETTYQHYLNETMSSIHDCLLRAMTTMKRMPEHLTPAEFYHELRPFLRGYNDSALDHQPIVFEGMEKHGPVKYSGASAAQSSTLQLIDAFLGVEHSGKEKAFLTEQREYMPREHRELIFWVEAETPVQKSTEGRHQALKALNTFRSMHLNTVALFILTQKEKSSKATGTGGTSFMQFLKSVRDDTK</sequence>
<dbReference type="GO" id="GO:0046872">
    <property type="term" value="F:metal ion binding"/>
    <property type="evidence" value="ECO:0007669"/>
    <property type="project" value="UniProtKB-KW"/>
</dbReference>
<accession>A0AAN8J246</accession>
<dbReference type="Gene3D" id="1.20.58.480">
    <property type="match status" value="1"/>
</dbReference>
<dbReference type="InterPro" id="IPR000898">
    <property type="entry name" value="Indolamine_dOase"/>
</dbReference>
<dbReference type="GO" id="GO:0020037">
    <property type="term" value="F:heme binding"/>
    <property type="evidence" value="ECO:0007669"/>
    <property type="project" value="InterPro"/>
</dbReference>
<comment type="similarity">
    <text evidence="1">Belongs to the indoleamine 2,3-dioxygenase family.</text>
</comment>
<dbReference type="Pfam" id="PF01231">
    <property type="entry name" value="IDO"/>
    <property type="match status" value="1"/>
</dbReference>
<dbReference type="SUPFAM" id="SSF140959">
    <property type="entry name" value="Indolic compounds 2,3-dioxygenase-like"/>
    <property type="match status" value="1"/>
</dbReference>
<keyword evidence="4" id="KW-0349">Heme</keyword>
<organism evidence="5 6">
    <name type="scientific">Trichostrongylus colubriformis</name>
    <name type="common">Black scour worm</name>
    <dbReference type="NCBI Taxonomy" id="6319"/>
    <lineage>
        <taxon>Eukaryota</taxon>
        <taxon>Metazoa</taxon>
        <taxon>Ecdysozoa</taxon>
        <taxon>Nematoda</taxon>
        <taxon>Chromadorea</taxon>
        <taxon>Rhabditida</taxon>
        <taxon>Rhabditina</taxon>
        <taxon>Rhabditomorpha</taxon>
        <taxon>Strongyloidea</taxon>
        <taxon>Trichostrongylidae</taxon>
        <taxon>Trichostrongylus</taxon>
    </lineage>
</organism>
<comment type="caution">
    <text evidence="5">The sequence shown here is derived from an EMBL/GenBank/DDBJ whole genome shotgun (WGS) entry which is preliminary data.</text>
</comment>
<proteinExistence type="inferred from homology"/>
<keyword evidence="3 4" id="KW-0408">Iron</keyword>
<dbReference type="AlphaFoldDB" id="A0AAN8J246"/>
<evidence type="ECO:0000256" key="4">
    <source>
        <dbReference type="PIRSR" id="PIRSR600898-1"/>
    </source>
</evidence>
<dbReference type="PANTHER" id="PTHR28657:SF5">
    <property type="entry name" value="INDOLEAMINE 2,3-DIOXYGENASE"/>
    <property type="match status" value="1"/>
</dbReference>
<dbReference type="GO" id="GO:0034354">
    <property type="term" value="P:'de novo' NAD+ biosynthetic process from L-tryptophan"/>
    <property type="evidence" value="ECO:0007669"/>
    <property type="project" value="TreeGrafter"/>
</dbReference>
<dbReference type="Proteomes" id="UP001331761">
    <property type="component" value="Unassembled WGS sequence"/>
</dbReference>
<dbReference type="EMBL" id="WIXE01009610">
    <property type="protein sequence ID" value="KAK5978289.1"/>
    <property type="molecule type" value="Genomic_DNA"/>
</dbReference>
<keyword evidence="2 4" id="KW-0479">Metal-binding</keyword>
<reference evidence="5 6" key="1">
    <citation type="submission" date="2019-10" db="EMBL/GenBank/DDBJ databases">
        <title>Assembly and Annotation for the nematode Trichostrongylus colubriformis.</title>
        <authorList>
            <person name="Martin J."/>
        </authorList>
    </citation>
    <scope>NUCLEOTIDE SEQUENCE [LARGE SCALE GENOMIC DNA]</scope>
    <source>
        <strain evidence="5">G859</strain>
        <tissue evidence="5">Whole worm</tissue>
    </source>
</reference>
<name>A0AAN8J246_TRICO</name>
<dbReference type="GO" id="GO:0033754">
    <property type="term" value="F:indoleamine 2,3-dioxygenase activity"/>
    <property type="evidence" value="ECO:0007669"/>
    <property type="project" value="TreeGrafter"/>
</dbReference>
<dbReference type="GO" id="GO:0019441">
    <property type="term" value="P:L-tryptophan catabolic process to kynurenine"/>
    <property type="evidence" value="ECO:0007669"/>
    <property type="project" value="InterPro"/>
</dbReference>
<dbReference type="PANTHER" id="PTHR28657">
    <property type="entry name" value="INDOLEAMINE 2,3-DIOXYGENASE"/>
    <property type="match status" value="1"/>
</dbReference>
<evidence type="ECO:0000256" key="3">
    <source>
        <dbReference type="ARBA" id="ARBA00023004"/>
    </source>
</evidence>
<protein>
    <submittedName>
        <fullName evidence="5">Tryptophan 2 3-dioxygenase</fullName>
    </submittedName>
</protein>
<evidence type="ECO:0000313" key="5">
    <source>
        <dbReference type="EMBL" id="KAK5978289.1"/>
    </source>
</evidence>
<evidence type="ECO:0000256" key="2">
    <source>
        <dbReference type="ARBA" id="ARBA00022723"/>
    </source>
</evidence>
<gene>
    <name evidence="5" type="ORF">GCK32_001158</name>
</gene>
<dbReference type="InterPro" id="IPR037217">
    <property type="entry name" value="Trp/Indoleamine_2_3_dOase-like"/>
</dbReference>
<evidence type="ECO:0000313" key="6">
    <source>
        <dbReference type="Proteomes" id="UP001331761"/>
    </source>
</evidence>
<evidence type="ECO:0000256" key="1">
    <source>
        <dbReference type="ARBA" id="ARBA00007119"/>
    </source>
</evidence>